<comment type="subcellular location">
    <subcellularLocation>
        <location evidence="1">Membrane</location>
        <topology evidence="1">Multi-pass membrane protein</topology>
    </subcellularLocation>
</comment>
<feature type="transmembrane region" description="Helical" evidence="6">
    <location>
        <begin position="20"/>
        <end position="43"/>
    </location>
</feature>
<dbReference type="Proteomes" id="UP000052258">
    <property type="component" value="Unassembled WGS sequence"/>
</dbReference>
<dbReference type="AlphaFoldDB" id="A0A0J8GE46"/>
<evidence type="ECO:0000256" key="3">
    <source>
        <dbReference type="ARBA" id="ARBA00022989"/>
    </source>
</evidence>
<dbReference type="EMBL" id="AZHO01000005">
    <property type="protein sequence ID" value="KMT60950.1"/>
    <property type="molecule type" value="Genomic_DNA"/>
</dbReference>
<dbReference type="NCBIfam" id="TIGR01593">
    <property type="entry name" value="holin_tox_secr"/>
    <property type="match status" value="1"/>
</dbReference>
<feature type="transmembrane region" description="Helical" evidence="6">
    <location>
        <begin position="55"/>
        <end position="72"/>
    </location>
</feature>
<reference evidence="7 8" key="1">
    <citation type="journal article" date="2015" name="Genome Biol. Evol.">
        <title>Comparative Genomics of Listeria Sensu Lato: Genus-Wide Differences in Evolutionary Dynamics and the Progressive Gain of Complex, Potentially Pathogenicity-Related Traits through Lateral Gene Transfer.</title>
        <authorList>
            <person name="Chiara M."/>
            <person name="Caruso M."/>
            <person name="D'Erchia A.M."/>
            <person name="Manzari C."/>
            <person name="Fraccalvieri R."/>
            <person name="Goffredo E."/>
            <person name="Latorre L."/>
            <person name="Miccolupo A."/>
            <person name="Padalino I."/>
            <person name="Santagada G."/>
            <person name="Chiocco D."/>
            <person name="Pesole G."/>
            <person name="Horner D.S."/>
            <person name="Parisi A."/>
        </authorList>
    </citation>
    <scope>NUCLEOTIDE SEQUENCE [LARGE SCALE GENOMIC DNA]</scope>
    <source>
        <strain evidence="7 8">1991</strain>
    </source>
</reference>
<proteinExistence type="inferred from homology"/>
<evidence type="ECO:0000256" key="2">
    <source>
        <dbReference type="ARBA" id="ARBA00022692"/>
    </source>
</evidence>
<name>A0A0J8GE46_9LIST</name>
<accession>A0A0J8GE46</accession>
<dbReference type="OrthoDB" id="88184at2"/>
<protein>
    <recommendedName>
        <fullName evidence="9">Holin</fullName>
    </recommendedName>
</protein>
<dbReference type="InterPro" id="IPR006480">
    <property type="entry name" value="Phage_holin_4_1"/>
</dbReference>
<keyword evidence="2 6" id="KW-0812">Transmembrane</keyword>
<dbReference type="RefSeq" id="WP_007476905.1">
    <property type="nucleotide sequence ID" value="NZ_KQ130610.1"/>
</dbReference>
<evidence type="ECO:0000256" key="5">
    <source>
        <dbReference type="ARBA" id="ARBA00023600"/>
    </source>
</evidence>
<comment type="caution">
    <text evidence="7">The sequence shown here is derived from an EMBL/GenBank/DDBJ whole genome shotgun (WGS) entry which is preliminary data.</text>
</comment>
<keyword evidence="8" id="KW-1185">Reference proteome</keyword>
<sequence length="126" mass="14298">MDINPFLLVQEFGNLGRNLLIHILVWSVFLDIVTGFVRSWIVGRNIDSTVGLKGLAKHFLMLLIILIVYPYLEIAHLHQIGVGVAVFYIAFYGLSIVENLGQLGLPLPPVVKERFEKLKKKKEETK</sequence>
<evidence type="ECO:0008006" key="9">
    <source>
        <dbReference type="Google" id="ProtNLM"/>
    </source>
</evidence>
<evidence type="ECO:0000256" key="4">
    <source>
        <dbReference type="ARBA" id="ARBA00023136"/>
    </source>
</evidence>
<evidence type="ECO:0000313" key="8">
    <source>
        <dbReference type="Proteomes" id="UP000052258"/>
    </source>
</evidence>
<feature type="transmembrane region" description="Helical" evidence="6">
    <location>
        <begin position="78"/>
        <end position="97"/>
    </location>
</feature>
<dbReference type="Pfam" id="PF05105">
    <property type="entry name" value="Phage_holin_4_1"/>
    <property type="match status" value="1"/>
</dbReference>
<comment type="similarity">
    <text evidence="5">Belongs to the bacteriophage holin family. Cp-1 holin subfamily.</text>
</comment>
<organism evidence="7 8">
    <name type="scientific">Listeria fleischmannii 1991</name>
    <dbReference type="NCBI Taxonomy" id="1430899"/>
    <lineage>
        <taxon>Bacteria</taxon>
        <taxon>Bacillati</taxon>
        <taxon>Bacillota</taxon>
        <taxon>Bacilli</taxon>
        <taxon>Bacillales</taxon>
        <taxon>Listeriaceae</taxon>
        <taxon>Listeria</taxon>
    </lineage>
</organism>
<evidence type="ECO:0000256" key="6">
    <source>
        <dbReference type="SAM" id="Phobius"/>
    </source>
</evidence>
<dbReference type="GO" id="GO:0016020">
    <property type="term" value="C:membrane"/>
    <property type="evidence" value="ECO:0007669"/>
    <property type="project" value="UniProtKB-SubCell"/>
</dbReference>
<evidence type="ECO:0000256" key="1">
    <source>
        <dbReference type="ARBA" id="ARBA00004141"/>
    </source>
</evidence>
<evidence type="ECO:0000313" key="7">
    <source>
        <dbReference type="EMBL" id="KMT60950.1"/>
    </source>
</evidence>
<keyword evidence="4 6" id="KW-0472">Membrane</keyword>
<gene>
    <name evidence="7" type="ORF">X560_0370</name>
</gene>
<keyword evidence="3 6" id="KW-1133">Transmembrane helix</keyword>
<dbReference type="PATRIC" id="fig|1430899.3.peg.378"/>